<dbReference type="EMBL" id="QXGH01000011">
    <property type="protein sequence ID" value="RHW27976.1"/>
    <property type="molecule type" value="Genomic_DNA"/>
</dbReference>
<comment type="caution">
    <text evidence="1">The sequence shown here is derived from an EMBL/GenBank/DDBJ whole genome shotgun (WGS) entry which is preliminary data.</text>
</comment>
<accession>A0A417Y5Z9</accession>
<protein>
    <submittedName>
        <fullName evidence="1">Uncharacterized protein</fullName>
    </submittedName>
</protein>
<evidence type="ECO:0000313" key="1">
    <source>
        <dbReference type="EMBL" id="RHW27976.1"/>
    </source>
</evidence>
<gene>
    <name evidence="1" type="ORF">D0Z08_06760</name>
</gene>
<dbReference type="AlphaFoldDB" id="A0A417Y5Z9"/>
<proteinExistence type="predicted"/>
<organism evidence="1 2">
    <name type="scientific">Nocardioides immobilis</name>
    <dbReference type="NCBI Taxonomy" id="2049295"/>
    <lineage>
        <taxon>Bacteria</taxon>
        <taxon>Bacillati</taxon>
        <taxon>Actinomycetota</taxon>
        <taxon>Actinomycetes</taxon>
        <taxon>Propionibacteriales</taxon>
        <taxon>Nocardioidaceae</taxon>
        <taxon>Nocardioides</taxon>
    </lineage>
</organism>
<evidence type="ECO:0000313" key="2">
    <source>
        <dbReference type="Proteomes" id="UP000283644"/>
    </source>
</evidence>
<dbReference type="Proteomes" id="UP000283644">
    <property type="component" value="Unassembled WGS sequence"/>
</dbReference>
<keyword evidence="2" id="KW-1185">Reference proteome</keyword>
<sequence>MGEGHFLNTVTRTNVEGRTLTRKGVHAKRLAIVVHKTLNSGTVKVTFAGQVLGTFSLQGEAKRRVVNVAKFPVVKTGTVKIIVTSDNKPVIIDGLVVAK</sequence>
<reference evidence="1 2" key="1">
    <citation type="submission" date="2018-09" db="EMBL/GenBank/DDBJ databases">
        <title>Genome sequencing of Nocardioides immobilis CCTCC AB 2017083 for comparison to Nocardioides silvaticus.</title>
        <authorList>
            <person name="Li C."/>
            <person name="Wang G."/>
        </authorList>
    </citation>
    <scope>NUCLEOTIDE SEQUENCE [LARGE SCALE GENOMIC DNA]</scope>
    <source>
        <strain evidence="1 2">CCTCC AB 2017083</strain>
    </source>
</reference>
<name>A0A417Y5Z9_9ACTN</name>